<dbReference type="EMBL" id="JABCKV010000162">
    <property type="protein sequence ID" value="KAG5642732.1"/>
    <property type="molecule type" value="Genomic_DNA"/>
</dbReference>
<dbReference type="SMART" id="SM00184">
    <property type="entry name" value="RING"/>
    <property type="match status" value="1"/>
</dbReference>
<protein>
    <recommendedName>
        <fullName evidence="5">RING-type domain-containing protein</fullName>
    </recommendedName>
</protein>
<dbReference type="AlphaFoldDB" id="A0A9P7G919"/>
<feature type="domain" description="RING-type" evidence="5">
    <location>
        <begin position="133"/>
        <end position="175"/>
    </location>
</feature>
<dbReference type="InterPro" id="IPR001841">
    <property type="entry name" value="Znf_RING"/>
</dbReference>
<accession>A0A9P7G919</accession>
<name>A0A9P7G919_9AGAR</name>
<keyword evidence="2 4" id="KW-0863">Zinc-finger</keyword>
<evidence type="ECO:0000313" key="6">
    <source>
        <dbReference type="EMBL" id="KAG5642732.1"/>
    </source>
</evidence>
<sequence>MPSVANASASPATPTPRDVAIEAAAASRPPPLAPAYSEVTDLDLLVSRIGEAEDRGDGANYDALLLSEFIGPAVSTRPAHESVPPPAPILPVPAPRAPNVPVIGTIQIQRRRTLKDGRTKLKLALMDTAVDKCGICLTQFKSGDIAQLGSVCRHAFHERCLGRWLVHNQTCPMCRVPLERL</sequence>
<dbReference type="GO" id="GO:0008270">
    <property type="term" value="F:zinc ion binding"/>
    <property type="evidence" value="ECO:0007669"/>
    <property type="project" value="UniProtKB-KW"/>
</dbReference>
<evidence type="ECO:0000256" key="2">
    <source>
        <dbReference type="ARBA" id="ARBA00022771"/>
    </source>
</evidence>
<evidence type="ECO:0000256" key="1">
    <source>
        <dbReference type="ARBA" id="ARBA00022723"/>
    </source>
</evidence>
<dbReference type="Proteomes" id="UP000775547">
    <property type="component" value="Unassembled WGS sequence"/>
</dbReference>
<dbReference type="InterPro" id="IPR013083">
    <property type="entry name" value="Znf_RING/FYVE/PHD"/>
</dbReference>
<dbReference type="OrthoDB" id="8062037at2759"/>
<evidence type="ECO:0000313" key="7">
    <source>
        <dbReference type="Proteomes" id="UP000775547"/>
    </source>
</evidence>
<evidence type="ECO:0000259" key="5">
    <source>
        <dbReference type="PROSITE" id="PS50089"/>
    </source>
</evidence>
<dbReference type="PANTHER" id="PTHR14155">
    <property type="entry name" value="RING FINGER DOMAIN-CONTAINING"/>
    <property type="match status" value="1"/>
</dbReference>
<evidence type="ECO:0000256" key="3">
    <source>
        <dbReference type="ARBA" id="ARBA00022833"/>
    </source>
</evidence>
<keyword evidence="1" id="KW-0479">Metal-binding</keyword>
<proteinExistence type="predicted"/>
<dbReference type="SUPFAM" id="SSF57850">
    <property type="entry name" value="RING/U-box"/>
    <property type="match status" value="1"/>
</dbReference>
<dbReference type="PROSITE" id="PS50089">
    <property type="entry name" value="ZF_RING_2"/>
    <property type="match status" value="1"/>
</dbReference>
<keyword evidence="7" id="KW-1185">Reference proteome</keyword>
<organism evidence="6 7">
    <name type="scientific">Asterophora parasitica</name>
    <dbReference type="NCBI Taxonomy" id="117018"/>
    <lineage>
        <taxon>Eukaryota</taxon>
        <taxon>Fungi</taxon>
        <taxon>Dikarya</taxon>
        <taxon>Basidiomycota</taxon>
        <taxon>Agaricomycotina</taxon>
        <taxon>Agaricomycetes</taxon>
        <taxon>Agaricomycetidae</taxon>
        <taxon>Agaricales</taxon>
        <taxon>Tricholomatineae</taxon>
        <taxon>Lyophyllaceae</taxon>
        <taxon>Asterophora</taxon>
    </lineage>
</organism>
<dbReference type="Gene3D" id="3.30.40.10">
    <property type="entry name" value="Zinc/RING finger domain, C3HC4 (zinc finger)"/>
    <property type="match status" value="1"/>
</dbReference>
<reference evidence="6" key="2">
    <citation type="submission" date="2021-10" db="EMBL/GenBank/DDBJ databases">
        <title>Phylogenomics reveals ancestral predisposition of the termite-cultivated fungus Termitomyces towards a domesticated lifestyle.</title>
        <authorList>
            <person name="Auxier B."/>
            <person name="Grum-Grzhimaylo A."/>
            <person name="Cardenas M.E."/>
            <person name="Lodge J.D."/>
            <person name="Laessoe T."/>
            <person name="Pedersen O."/>
            <person name="Smith M.E."/>
            <person name="Kuyper T.W."/>
            <person name="Franco-Molano E.A."/>
            <person name="Baroni T.J."/>
            <person name="Aanen D.K."/>
        </authorList>
    </citation>
    <scope>NUCLEOTIDE SEQUENCE</scope>
    <source>
        <strain evidence="6">AP01</strain>
        <tissue evidence="6">Mycelium</tissue>
    </source>
</reference>
<dbReference type="PANTHER" id="PTHR14155:SF627">
    <property type="entry name" value="OS06G0192800 PROTEIN"/>
    <property type="match status" value="1"/>
</dbReference>
<dbReference type="Pfam" id="PF13639">
    <property type="entry name" value="zf-RING_2"/>
    <property type="match status" value="1"/>
</dbReference>
<gene>
    <name evidence="6" type="ORF">DXG03_002277</name>
</gene>
<evidence type="ECO:0000256" key="4">
    <source>
        <dbReference type="PROSITE-ProRule" id="PRU00175"/>
    </source>
</evidence>
<comment type="caution">
    <text evidence="6">The sequence shown here is derived from an EMBL/GenBank/DDBJ whole genome shotgun (WGS) entry which is preliminary data.</text>
</comment>
<dbReference type="InterPro" id="IPR053238">
    <property type="entry name" value="RING-H2_zinc_finger"/>
</dbReference>
<keyword evidence="3" id="KW-0862">Zinc</keyword>
<reference evidence="6" key="1">
    <citation type="submission" date="2020-07" db="EMBL/GenBank/DDBJ databases">
        <authorList>
            <person name="Nieuwenhuis M."/>
            <person name="Van De Peppel L.J.J."/>
        </authorList>
    </citation>
    <scope>NUCLEOTIDE SEQUENCE</scope>
    <source>
        <strain evidence="6">AP01</strain>
        <tissue evidence="6">Mycelium</tissue>
    </source>
</reference>